<name>A0A6P1ZHI8_9BACT</name>
<evidence type="ECO:0000256" key="1">
    <source>
        <dbReference type="SAM" id="Phobius"/>
    </source>
</evidence>
<feature type="transmembrane region" description="Helical" evidence="1">
    <location>
        <begin position="47"/>
        <end position="68"/>
    </location>
</feature>
<dbReference type="OrthoDB" id="282116at2"/>
<keyword evidence="1" id="KW-0812">Transmembrane</keyword>
<evidence type="ECO:0000313" key="2">
    <source>
        <dbReference type="EMBL" id="QJT07602.1"/>
    </source>
</evidence>
<protein>
    <submittedName>
        <fullName evidence="3">Uncharacterized protein</fullName>
    </submittedName>
</protein>
<evidence type="ECO:0000313" key="5">
    <source>
        <dbReference type="Proteomes" id="UP000503251"/>
    </source>
</evidence>
<keyword evidence="5" id="KW-1185">Reference proteome</keyword>
<dbReference type="RefSeq" id="WP_144234877.1">
    <property type="nucleotide sequence ID" value="NZ_CP039543.1"/>
</dbReference>
<dbReference type="Proteomes" id="UP000503251">
    <property type="component" value="Chromosome"/>
</dbReference>
<dbReference type="EMBL" id="QMIF01000004">
    <property type="protein sequence ID" value="TVM34484.1"/>
    <property type="molecule type" value="Genomic_DNA"/>
</dbReference>
<gene>
    <name evidence="3" type="ORF">DQK91_07875</name>
    <name evidence="2" type="ORF">E8L03_01105</name>
</gene>
<evidence type="ECO:0000313" key="4">
    <source>
        <dbReference type="Proteomes" id="UP000434052"/>
    </source>
</evidence>
<dbReference type="AlphaFoldDB" id="A0A6P1ZHI8"/>
<reference evidence="3 4" key="1">
    <citation type="submission" date="2018-06" db="EMBL/GenBank/DDBJ databases">
        <title>Complete genome of Desulfovibrio marinus P48SEP.</title>
        <authorList>
            <person name="Crispim J.S."/>
            <person name="Vidigal P.M.P."/>
            <person name="Silva L.C.F."/>
            <person name="Araujo L.C."/>
            <person name="Laguardia C.N."/>
            <person name="Dias R.S."/>
            <person name="Sousa M.P."/>
            <person name="Paula S.O."/>
            <person name="Silva C."/>
        </authorList>
    </citation>
    <scope>NUCLEOTIDE SEQUENCE [LARGE SCALE GENOMIC DNA]</scope>
    <source>
        <strain evidence="3 4">P48SEP</strain>
    </source>
</reference>
<keyword evidence="1" id="KW-0472">Membrane</keyword>
<keyword evidence="1" id="KW-1133">Transmembrane helix</keyword>
<feature type="transmembrane region" description="Helical" evidence="1">
    <location>
        <begin position="16"/>
        <end position="35"/>
    </location>
</feature>
<dbReference type="EMBL" id="CP039543">
    <property type="protein sequence ID" value="QJT07602.1"/>
    <property type="molecule type" value="Genomic_DNA"/>
</dbReference>
<organism evidence="3 4">
    <name type="scientific">Oceanidesulfovibrio marinus</name>
    <dbReference type="NCBI Taxonomy" id="370038"/>
    <lineage>
        <taxon>Bacteria</taxon>
        <taxon>Pseudomonadati</taxon>
        <taxon>Thermodesulfobacteriota</taxon>
        <taxon>Desulfovibrionia</taxon>
        <taxon>Desulfovibrionales</taxon>
        <taxon>Desulfovibrionaceae</taxon>
        <taxon>Oceanidesulfovibrio</taxon>
    </lineage>
</organism>
<accession>A0A6P1ZHI8</accession>
<proteinExistence type="predicted"/>
<evidence type="ECO:0000313" key="3">
    <source>
        <dbReference type="EMBL" id="TVM34484.1"/>
    </source>
</evidence>
<reference evidence="2 5" key="2">
    <citation type="submission" date="2019-04" db="EMBL/GenBank/DDBJ databases">
        <title>Isolation and culture of sulfate reducing bacteria from the cold seep of the South China Sea.</title>
        <authorList>
            <person name="Sun C."/>
            <person name="Liu R."/>
        </authorList>
    </citation>
    <scope>NUCLEOTIDE SEQUENCE [LARGE SCALE GENOMIC DNA]</scope>
    <source>
        <strain evidence="2 5">CS1</strain>
    </source>
</reference>
<dbReference type="Proteomes" id="UP000434052">
    <property type="component" value="Unassembled WGS sequence"/>
</dbReference>
<sequence>MAKTSFLEPLANRRTMMWILGIGAVALIGMEFVAEKHSHFACEDWDGFYGAFGFISGVVLALGARYLLAPLVRRRENFYD</sequence>